<reference evidence="1" key="1">
    <citation type="journal article" date="2015" name="Nature">
        <title>Complex archaea that bridge the gap between prokaryotes and eukaryotes.</title>
        <authorList>
            <person name="Spang A."/>
            <person name="Saw J.H."/>
            <person name="Jorgensen S.L."/>
            <person name="Zaremba-Niedzwiedzka K."/>
            <person name="Martijn J."/>
            <person name="Lind A.E."/>
            <person name="van Eijk R."/>
            <person name="Schleper C."/>
            <person name="Guy L."/>
            <person name="Ettema T.J."/>
        </authorList>
    </citation>
    <scope>NUCLEOTIDE SEQUENCE</scope>
</reference>
<comment type="caution">
    <text evidence="1">The sequence shown here is derived from an EMBL/GenBank/DDBJ whole genome shotgun (WGS) entry which is preliminary data.</text>
</comment>
<name>A0A0F9I147_9ZZZZ</name>
<dbReference type="EMBL" id="LAZR01013593">
    <property type="protein sequence ID" value="KKM21232.1"/>
    <property type="molecule type" value="Genomic_DNA"/>
</dbReference>
<evidence type="ECO:0000313" key="1">
    <source>
        <dbReference type="EMBL" id="KKM21232.1"/>
    </source>
</evidence>
<evidence type="ECO:0008006" key="2">
    <source>
        <dbReference type="Google" id="ProtNLM"/>
    </source>
</evidence>
<sequence>HIGAETQRLHQCMISPFPVPETAGERTSNQDVFKQYKGVGGKLSFDQWMRQTALAQASLTGELRQDVLRKLAGQPTTAESKQKRIEFAEKSPLAAQFIAGFGDVIGTAASAMQWLGQDKLAESFRELSQPLKETVLPPEMPDLSWKSGTDPAFWAAMPEFLVRNTPFTLSLIPAMIVGYTGGTALASAIGLSALWTTVLGAVGATLLSRPVEGLLEAGGAYDEAVSRGMTPEQADQVAQEVFFKNLTLSGWDIGQLATAFLPTPARILASPFIRTAVVAGKVVVVGLTEAGEEELQEAFQKQALGDPVVIDQDMKLAMILGLTMGSGMGGAGGAFTIIADRTIQRIPPSMKPEFFSDITEGIESGLTEEQAIVVALDEFAKTPEGQEIIQDVVQQVQKEDAELQIEASKQRQAEVPKAPPMTRQERELIESDLFDLKRKLQTAPVEEQAAIQRRIDILKSDLERGEALIGVVPEAVPEVALPEVVPEATPTNWEGALKEADQTMVELETGQLRPDLTVDTQEYQDFIDGEVTRIANKYGVPETILRKQTLWETSPPAVEVRTPLTETQIDELVASVSVIPRPPAVEAVKPPPPVAPIEVTPTTIIEEGGAPISPEELVPSGVVSNVPILQDVGLKEKGRPARKVFERLGLYELFRGIQRAEVEIGEARTKSAKEFNELRKSVPNKDRWGLIVDEIEDPGSVPGLTFQEKRVVNFWRNWADAWADKKNLPQSKRIKNYFTHLFEQEARNQMDEFKKLPPELGALLDTKVQKKITDPFLKERFGAVGWIKDPFKAMEAYEAVSQRILYYEPFLQRIAEIANTPATHPATQRYLKDYSRRMTGEMSKFDQDANVTMAEFGKFLEKIPAARKFSKYFTEGNPAGMASYNLTGVLYTLWLGFKATSAIRNLSQHTLIIGEVGPENFGKGIALRFTREGQDAVNNHSLVWRSRKSAFVPGIDDSFVEGGQINSEK</sequence>
<proteinExistence type="predicted"/>
<organism evidence="1">
    <name type="scientific">marine sediment metagenome</name>
    <dbReference type="NCBI Taxonomy" id="412755"/>
    <lineage>
        <taxon>unclassified sequences</taxon>
        <taxon>metagenomes</taxon>
        <taxon>ecological metagenomes</taxon>
    </lineage>
</organism>
<dbReference type="AlphaFoldDB" id="A0A0F9I147"/>
<protein>
    <recommendedName>
        <fullName evidence="2">Large polyvalent protein associated domain-containing protein</fullName>
    </recommendedName>
</protein>
<accession>A0A0F9I147</accession>
<gene>
    <name evidence="1" type="ORF">LCGC14_1637500</name>
</gene>
<feature type="non-terminal residue" evidence="1">
    <location>
        <position position="1"/>
    </location>
</feature>